<accession>A0A523V0U5</accession>
<evidence type="ECO:0000313" key="1">
    <source>
        <dbReference type="EMBL" id="TET48271.1"/>
    </source>
</evidence>
<comment type="caution">
    <text evidence="1">The sequence shown here is derived from an EMBL/GenBank/DDBJ whole genome shotgun (WGS) entry which is preliminary data.</text>
</comment>
<gene>
    <name evidence="1" type="ORF">E3J59_00855</name>
</gene>
<dbReference type="AlphaFoldDB" id="A0A523V0U5"/>
<dbReference type="Proteomes" id="UP000320679">
    <property type="component" value="Unassembled WGS sequence"/>
</dbReference>
<sequence>MKEVKEITVKVPGGEVGGIGLKVSDTPEFRKGEEVFLFLRIEKLPIFKVAGLFQGKYTIEGGKAKNKVMEQEIPWDIFIDQIEEIMKKAEGNQ</sequence>
<protein>
    <submittedName>
        <fullName evidence="1">Uncharacterized protein</fullName>
    </submittedName>
</protein>
<proteinExistence type="predicted"/>
<organism evidence="1 2">
    <name type="scientific">Aerophobetes bacterium</name>
    <dbReference type="NCBI Taxonomy" id="2030807"/>
    <lineage>
        <taxon>Bacteria</taxon>
        <taxon>Candidatus Aerophobota</taxon>
    </lineage>
</organism>
<name>A0A523V0U5_UNCAE</name>
<dbReference type="EMBL" id="SOJK01000037">
    <property type="protein sequence ID" value="TET48271.1"/>
    <property type="molecule type" value="Genomic_DNA"/>
</dbReference>
<reference evidence="1 2" key="1">
    <citation type="submission" date="2019-03" db="EMBL/GenBank/DDBJ databases">
        <title>Metabolic potential of uncultured bacteria and archaea associated with petroleum seepage in deep-sea sediments.</title>
        <authorList>
            <person name="Dong X."/>
            <person name="Hubert C."/>
        </authorList>
    </citation>
    <scope>NUCLEOTIDE SEQUENCE [LARGE SCALE GENOMIC DNA]</scope>
    <source>
        <strain evidence="1">E29_bin78</strain>
    </source>
</reference>
<evidence type="ECO:0000313" key="2">
    <source>
        <dbReference type="Proteomes" id="UP000320679"/>
    </source>
</evidence>